<evidence type="ECO:0000256" key="1">
    <source>
        <dbReference type="SAM" id="MobiDB-lite"/>
    </source>
</evidence>
<sequence length="129" mass="14148">MPSSHTMIKIPREQHRSRCLLRRLYRDLITMSPAANHESTLYLCPKERPIWEAGLSRHLHPSIHPPRLCPLSPLSAAVPPTSQSPDSLLSPPSTSVGPPIGTSRFMPSPSMNSPSQNTPANNLASINTK</sequence>
<protein>
    <submittedName>
        <fullName evidence="2">Uncharacterized protein</fullName>
    </submittedName>
</protein>
<proteinExistence type="predicted"/>
<dbReference type="InParanoid" id="A0A168LWT8"/>
<gene>
    <name evidence="2" type="primary">ABSGL_03140.1 scaffold 4229</name>
</gene>
<feature type="compositionally biased region" description="Polar residues" evidence="1">
    <location>
        <begin position="120"/>
        <end position="129"/>
    </location>
</feature>
<evidence type="ECO:0000313" key="2">
    <source>
        <dbReference type="EMBL" id="SAL97635.1"/>
    </source>
</evidence>
<feature type="compositionally biased region" description="Low complexity" evidence="1">
    <location>
        <begin position="106"/>
        <end position="119"/>
    </location>
</feature>
<accession>A0A168LWT8</accession>
<feature type="region of interest" description="Disordered" evidence="1">
    <location>
        <begin position="62"/>
        <end position="129"/>
    </location>
</feature>
<evidence type="ECO:0000313" key="3">
    <source>
        <dbReference type="Proteomes" id="UP000078561"/>
    </source>
</evidence>
<dbReference type="EMBL" id="LT551876">
    <property type="protein sequence ID" value="SAL97635.1"/>
    <property type="molecule type" value="Genomic_DNA"/>
</dbReference>
<dbReference type="AlphaFoldDB" id="A0A168LWT8"/>
<name>A0A168LWT8_ABSGL</name>
<keyword evidence="3" id="KW-1185">Reference proteome</keyword>
<feature type="compositionally biased region" description="Low complexity" evidence="1">
    <location>
        <begin position="79"/>
        <end position="95"/>
    </location>
</feature>
<organism evidence="2">
    <name type="scientific">Absidia glauca</name>
    <name type="common">Pin mould</name>
    <dbReference type="NCBI Taxonomy" id="4829"/>
    <lineage>
        <taxon>Eukaryota</taxon>
        <taxon>Fungi</taxon>
        <taxon>Fungi incertae sedis</taxon>
        <taxon>Mucoromycota</taxon>
        <taxon>Mucoromycotina</taxon>
        <taxon>Mucoromycetes</taxon>
        <taxon>Mucorales</taxon>
        <taxon>Cunninghamellaceae</taxon>
        <taxon>Absidia</taxon>
    </lineage>
</organism>
<reference evidence="2" key="1">
    <citation type="submission" date="2016-04" db="EMBL/GenBank/DDBJ databases">
        <authorList>
            <person name="Evans L.H."/>
            <person name="Alamgir A."/>
            <person name="Owens N."/>
            <person name="Weber N.D."/>
            <person name="Virtaneva K."/>
            <person name="Barbian K."/>
            <person name="Babar A."/>
            <person name="Rosenke K."/>
        </authorList>
    </citation>
    <scope>NUCLEOTIDE SEQUENCE [LARGE SCALE GENOMIC DNA]</scope>
    <source>
        <strain evidence="2">CBS 101.48</strain>
    </source>
</reference>
<dbReference type="Proteomes" id="UP000078561">
    <property type="component" value="Unassembled WGS sequence"/>
</dbReference>